<sequence length="239" mass="27727">MKTEIPLSVMVRKSKHVVEGGGVMVAAELEIVEVEMMFREDFWCKIWHWIEGHLKKWWFWWKACESTEHSTNELHKKKLQQAVLRLSSAGPKAKLDQGGSFYCSSEAEVECRKFLFYVFKDLQATVFMKNGMKTFFYPSGSFPKIAMEASSRHICKNALAAVEHMEIKSLLDWSCQTIYMVNDKTPDGIHKIFNVNNDFTSEEGGREKNGERTFTEMMMRCVTWGLDGLRWIRLVGKLC</sequence>
<dbReference type="STRING" id="56857.A0A200RAX9"/>
<dbReference type="SUPFAM" id="SSF81382">
    <property type="entry name" value="Skp1 dimerisation domain-like"/>
    <property type="match status" value="1"/>
</dbReference>
<proteinExistence type="predicted"/>
<protein>
    <submittedName>
        <fullName evidence="3">SKP1 component</fullName>
    </submittedName>
</protein>
<dbReference type="InterPro" id="IPR036296">
    <property type="entry name" value="SKP1-like_dim_sf"/>
</dbReference>
<gene>
    <name evidence="3" type="ORF">BVC80_1689g13</name>
</gene>
<evidence type="ECO:0000259" key="2">
    <source>
        <dbReference type="Pfam" id="PF01466"/>
    </source>
</evidence>
<dbReference type="Gene3D" id="3.30.710.10">
    <property type="entry name" value="Potassium Channel Kv1.1, Chain A"/>
    <property type="match status" value="1"/>
</dbReference>
<evidence type="ECO:0000256" key="1">
    <source>
        <dbReference type="ARBA" id="ARBA00004906"/>
    </source>
</evidence>
<feature type="domain" description="SKP1 component dimerisation" evidence="2">
    <location>
        <begin position="168"/>
        <end position="203"/>
    </location>
</feature>
<evidence type="ECO:0000313" key="3">
    <source>
        <dbReference type="EMBL" id="OVA19826.1"/>
    </source>
</evidence>
<name>A0A200RAX9_MACCD</name>
<dbReference type="InterPro" id="IPR011333">
    <property type="entry name" value="SKP1/BTB/POZ_sf"/>
</dbReference>
<comment type="caution">
    <text evidence="3">The sequence shown here is derived from an EMBL/GenBank/DDBJ whole genome shotgun (WGS) entry which is preliminary data.</text>
</comment>
<reference evidence="3 4" key="1">
    <citation type="journal article" date="2017" name="Mol. Plant">
        <title>The Genome of Medicinal Plant Macleaya cordata Provides New Insights into Benzylisoquinoline Alkaloids Metabolism.</title>
        <authorList>
            <person name="Liu X."/>
            <person name="Liu Y."/>
            <person name="Huang P."/>
            <person name="Ma Y."/>
            <person name="Qing Z."/>
            <person name="Tang Q."/>
            <person name="Cao H."/>
            <person name="Cheng P."/>
            <person name="Zheng Y."/>
            <person name="Yuan Z."/>
            <person name="Zhou Y."/>
            <person name="Liu J."/>
            <person name="Tang Z."/>
            <person name="Zhuo Y."/>
            <person name="Zhang Y."/>
            <person name="Yu L."/>
            <person name="Huang J."/>
            <person name="Yang P."/>
            <person name="Peng Q."/>
            <person name="Zhang J."/>
            <person name="Jiang W."/>
            <person name="Zhang Z."/>
            <person name="Lin K."/>
            <person name="Ro D.K."/>
            <person name="Chen X."/>
            <person name="Xiong X."/>
            <person name="Shang Y."/>
            <person name="Huang S."/>
            <person name="Zeng J."/>
        </authorList>
    </citation>
    <scope>NUCLEOTIDE SEQUENCE [LARGE SCALE GENOMIC DNA]</scope>
    <source>
        <strain evidence="4">cv. BLH2017</strain>
        <tissue evidence="3">Root</tissue>
    </source>
</reference>
<dbReference type="InterPro" id="IPR016072">
    <property type="entry name" value="Skp1_comp_dimer"/>
</dbReference>
<organism evidence="3 4">
    <name type="scientific">Macleaya cordata</name>
    <name type="common">Five-seeded plume-poppy</name>
    <name type="synonym">Bocconia cordata</name>
    <dbReference type="NCBI Taxonomy" id="56857"/>
    <lineage>
        <taxon>Eukaryota</taxon>
        <taxon>Viridiplantae</taxon>
        <taxon>Streptophyta</taxon>
        <taxon>Embryophyta</taxon>
        <taxon>Tracheophyta</taxon>
        <taxon>Spermatophyta</taxon>
        <taxon>Magnoliopsida</taxon>
        <taxon>Ranunculales</taxon>
        <taxon>Papaveraceae</taxon>
        <taxon>Papaveroideae</taxon>
        <taxon>Macleaya</taxon>
    </lineage>
</organism>
<dbReference type="EMBL" id="MVGT01000169">
    <property type="protein sequence ID" value="OVA19826.1"/>
    <property type="molecule type" value="Genomic_DNA"/>
</dbReference>
<dbReference type="Proteomes" id="UP000195402">
    <property type="component" value="Unassembled WGS sequence"/>
</dbReference>
<dbReference type="GO" id="GO:0006511">
    <property type="term" value="P:ubiquitin-dependent protein catabolic process"/>
    <property type="evidence" value="ECO:0007669"/>
    <property type="project" value="InterPro"/>
</dbReference>
<evidence type="ECO:0000313" key="4">
    <source>
        <dbReference type="Proteomes" id="UP000195402"/>
    </source>
</evidence>
<comment type="pathway">
    <text evidence="1">Protein modification; protein ubiquitination.</text>
</comment>
<keyword evidence="4" id="KW-1185">Reference proteome</keyword>
<accession>A0A200RAX9</accession>
<dbReference type="AlphaFoldDB" id="A0A200RAX9"/>
<dbReference type="Pfam" id="PF01466">
    <property type="entry name" value="Skp1"/>
    <property type="match status" value="1"/>
</dbReference>
<dbReference type="InParanoid" id="A0A200RAX9"/>